<evidence type="ECO:0000256" key="8">
    <source>
        <dbReference type="ARBA" id="ARBA00051875"/>
    </source>
</evidence>
<reference evidence="12 13" key="1">
    <citation type="submission" date="2019-09" db="EMBL/GenBank/DDBJ databases">
        <title>Phylogeny of genus Pseudoclavibacter and closely related genus.</title>
        <authorList>
            <person name="Li Y."/>
        </authorList>
    </citation>
    <scope>NUCLEOTIDE SEQUENCE [LARGE SCALE GENOMIC DNA]</scope>
    <source>
        <strain evidence="12 13">JCM 16921</strain>
    </source>
</reference>
<evidence type="ECO:0000256" key="4">
    <source>
        <dbReference type="ARBA" id="ARBA00022741"/>
    </source>
</evidence>
<dbReference type="AlphaFoldDB" id="A0A7C8FSM6"/>
<dbReference type="GO" id="GO:0035870">
    <property type="term" value="F:dITP diphosphatase activity"/>
    <property type="evidence" value="ECO:0007669"/>
    <property type="project" value="UniProtKB-UniRule"/>
</dbReference>
<dbReference type="FunFam" id="3.90.950.10:FF:000001">
    <property type="entry name" value="dITP/XTP pyrophosphatase"/>
    <property type="match status" value="1"/>
</dbReference>
<dbReference type="GO" id="GO:0046872">
    <property type="term" value="F:metal ion binding"/>
    <property type="evidence" value="ECO:0007669"/>
    <property type="project" value="UniProtKB-KW"/>
</dbReference>
<feature type="binding site" evidence="10">
    <location>
        <position position="70"/>
    </location>
    <ligand>
        <name>substrate</name>
    </ligand>
</feature>
<dbReference type="GO" id="GO:0000166">
    <property type="term" value="F:nucleotide binding"/>
    <property type="evidence" value="ECO:0007669"/>
    <property type="project" value="UniProtKB-KW"/>
</dbReference>
<keyword evidence="3 10" id="KW-0479">Metal-binding</keyword>
<gene>
    <name evidence="12" type="primary">rdgB</name>
    <name evidence="12" type="ORF">F8O02_06555</name>
</gene>
<comment type="subunit">
    <text evidence="2 10">Homodimer.</text>
</comment>
<dbReference type="EMBL" id="WBKA01000004">
    <property type="protein sequence ID" value="KAB1631973.1"/>
    <property type="molecule type" value="Genomic_DNA"/>
</dbReference>
<comment type="function">
    <text evidence="10">Pyrophosphatase that catalyzes the hydrolysis of nucleoside triphosphates to their monophosphate derivatives, with a high preference for the non-canonical purine nucleotides XTP (xanthosine triphosphate), dITP (deoxyinosine triphosphate) and ITP. Seems to function as a house-cleaning enzyme that removes non-canonical purine nucleotides from the nucleotide pool, thus preventing their incorporation into DNA/RNA and avoiding chromosomal lesions.</text>
</comment>
<dbReference type="OrthoDB" id="9807456at2"/>
<comment type="caution">
    <text evidence="12">The sequence shown here is derived from an EMBL/GenBank/DDBJ whole genome shotgun (WGS) entry which is preliminary data.</text>
</comment>
<evidence type="ECO:0000256" key="7">
    <source>
        <dbReference type="ARBA" id="ARBA00023080"/>
    </source>
</evidence>
<keyword evidence="7 10" id="KW-0546">Nucleotide metabolism</keyword>
<dbReference type="RefSeq" id="WP_158036442.1">
    <property type="nucleotide sequence ID" value="NZ_BAAAZV010000020.1"/>
</dbReference>
<dbReference type="GO" id="GO:0005829">
    <property type="term" value="C:cytosol"/>
    <property type="evidence" value="ECO:0007669"/>
    <property type="project" value="TreeGrafter"/>
</dbReference>
<dbReference type="NCBIfam" id="TIGR00042">
    <property type="entry name" value="RdgB/HAM1 family non-canonical purine NTP pyrophosphatase"/>
    <property type="match status" value="1"/>
</dbReference>
<keyword evidence="13" id="KW-1185">Reference proteome</keyword>
<comment type="catalytic activity">
    <reaction evidence="9 10">
        <text>XTP + H2O = XMP + diphosphate + H(+)</text>
        <dbReference type="Rhea" id="RHEA:28610"/>
        <dbReference type="ChEBI" id="CHEBI:15377"/>
        <dbReference type="ChEBI" id="CHEBI:15378"/>
        <dbReference type="ChEBI" id="CHEBI:33019"/>
        <dbReference type="ChEBI" id="CHEBI:57464"/>
        <dbReference type="ChEBI" id="CHEBI:61314"/>
        <dbReference type="EC" id="3.6.1.66"/>
    </reaction>
</comment>
<evidence type="ECO:0000256" key="2">
    <source>
        <dbReference type="ARBA" id="ARBA00011738"/>
    </source>
</evidence>
<dbReference type="PANTHER" id="PTHR11067:SF9">
    <property type="entry name" value="INOSINE TRIPHOSPHATE PYROPHOSPHATASE"/>
    <property type="match status" value="1"/>
</dbReference>
<dbReference type="Gene3D" id="3.90.950.10">
    <property type="match status" value="1"/>
</dbReference>
<dbReference type="GO" id="GO:0036220">
    <property type="term" value="F:ITP diphosphatase activity"/>
    <property type="evidence" value="ECO:0007669"/>
    <property type="project" value="UniProtKB-UniRule"/>
</dbReference>
<feature type="binding site" evidence="10">
    <location>
        <begin position="185"/>
        <end position="186"/>
    </location>
    <ligand>
        <name>substrate</name>
    </ligand>
</feature>
<comment type="cofactor">
    <cofactor evidence="10">
        <name>Mg(2+)</name>
        <dbReference type="ChEBI" id="CHEBI:18420"/>
    </cofactor>
    <text evidence="10">Binds 1 Mg(2+) ion per subunit.</text>
</comment>
<comment type="catalytic activity">
    <reaction evidence="8 10">
        <text>dITP + H2O = dIMP + diphosphate + H(+)</text>
        <dbReference type="Rhea" id="RHEA:28342"/>
        <dbReference type="ChEBI" id="CHEBI:15377"/>
        <dbReference type="ChEBI" id="CHEBI:15378"/>
        <dbReference type="ChEBI" id="CHEBI:33019"/>
        <dbReference type="ChEBI" id="CHEBI:61194"/>
        <dbReference type="ChEBI" id="CHEBI:61382"/>
        <dbReference type="EC" id="3.6.1.66"/>
    </reaction>
</comment>
<feature type="binding site" evidence="10">
    <location>
        <position position="180"/>
    </location>
    <ligand>
        <name>substrate</name>
    </ligand>
</feature>
<feature type="binding site" evidence="10">
    <location>
        <begin position="157"/>
        <end position="160"/>
    </location>
    <ligand>
        <name>substrate</name>
    </ligand>
</feature>
<feature type="active site" description="Proton acceptor" evidence="10">
    <location>
        <position position="69"/>
    </location>
</feature>
<comment type="similarity">
    <text evidence="1 10 11">Belongs to the HAM1 NTPase family.</text>
</comment>
<evidence type="ECO:0000256" key="1">
    <source>
        <dbReference type="ARBA" id="ARBA00008023"/>
    </source>
</evidence>
<sequence>MTTPLLLSSHNAHKLAEFRRIVGEALPGATVDAYDGPEPVENGVTFEANALIKARAAVEHDGRPAFADDSGIAVDVLGGAPGIFSARWGGSQASDVFNRRLLLEQLADVPDEHRRATFVCAIALVVPDAQGGPAREHTVVGRWPGVLLREERGTGGFGYDPVFQPQGERRSAAELTAKEKNGLSHRARAFRALVPILREEFGAGA</sequence>
<evidence type="ECO:0000256" key="9">
    <source>
        <dbReference type="ARBA" id="ARBA00052017"/>
    </source>
</evidence>
<dbReference type="Pfam" id="PF01725">
    <property type="entry name" value="Ham1p_like"/>
    <property type="match status" value="1"/>
</dbReference>
<feature type="binding site" evidence="10">
    <location>
        <position position="69"/>
    </location>
    <ligand>
        <name>Mg(2+)</name>
        <dbReference type="ChEBI" id="CHEBI:18420"/>
    </ligand>
</feature>
<evidence type="ECO:0000313" key="13">
    <source>
        <dbReference type="Proteomes" id="UP000481339"/>
    </source>
</evidence>
<organism evidence="12 13">
    <name type="scientific">Pseudoclavibacter caeni</name>
    <dbReference type="NCBI Taxonomy" id="908846"/>
    <lineage>
        <taxon>Bacteria</taxon>
        <taxon>Bacillati</taxon>
        <taxon>Actinomycetota</taxon>
        <taxon>Actinomycetes</taxon>
        <taxon>Micrococcales</taxon>
        <taxon>Microbacteriaceae</taxon>
        <taxon>Pseudoclavibacter</taxon>
    </lineage>
</organism>
<evidence type="ECO:0000256" key="5">
    <source>
        <dbReference type="ARBA" id="ARBA00022801"/>
    </source>
</evidence>
<comment type="caution">
    <text evidence="10">Lacks conserved residue(s) required for the propagation of feature annotation.</text>
</comment>
<comment type="catalytic activity">
    <reaction evidence="10">
        <text>ITP + H2O = IMP + diphosphate + H(+)</text>
        <dbReference type="Rhea" id="RHEA:29399"/>
        <dbReference type="ChEBI" id="CHEBI:15377"/>
        <dbReference type="ChEBI" id="CHEBI:15378"/>
        <dbReference type="ChEBI" id="CHEBI:33019"/>
        <dbReference type="ChEBI" id="CHEBI:58053"/>
        <dbReference type="ChEBI" id="CHEBI:61402"/>
        <dbReference type="EC" id="3.6.1.66"/>
    </reaction>
</comment>
<dbReference type="InterPro" id="IPR020922">
    <property type="entry name" value="dITP/XTP_pyrophosphatase"/>
</dbReference>
<keyword evidence="4 10" id="KW-0547">Nucleotide-binding</keyword>
<evidence type="ECO:0000313" key="12">
    <source>
        <dbReference type="EMBL" id="KAB1631973.1"/>
    </source>
</evidence>
<dbReference type="EC" id="3.6.1.66" evidence="10"/>
<proteinExistence type="inferred from homology"/>
<keyword evidence="6 10" id="KW-0460">Magnesium</keyword>
<dbReference type="SUPFAM" id="SSF52972">
    <property type="entry name" value="ITPase-like"/>
    <property type="match status" value="1"/>
</dbReference>
<accession>A0A7C8FSM6</accession>
<dbReference type="GO" id="GO:0017111">
    <property type="term" value="F:ribonucleoside triphosphate phosphatase activity"/>
    <property type="evidence" value="ECO:0007669"/>
    <property type="project" value="InterPro"/>
</dbReference>
<name>A0A7C8FSM6_9MICO</name>
<dbReference type="InterPro" id="IPR002637">
    <property type="entry name" value="RdgB/HAM1"/>
</dbReference>
<dbReference type="GO" id="GO:0009146">
    <property type="term" value="P:purine nucleoside triphosphate catabolic process"/>
    <property type="evidence" value="ECO:0007669"/>
    <property type="project" value="UniProtKB-UniRule"/>
</dbReference>
<evidence type="ECO:0000256" key="10">
    <source>
        <dbReference type="HAMAP-Rule" id="MF_01405"/>
    </source>
</evidence>
<dbReference type="GO" id="GO:0009117">
    <property type="term" value="P:nucleotide metabolic process"/>
    <property type="evidence" value="ECO:0007669"/>
    <property type="project" value="UniProtKB-KW"/>
</dbReference>
<dbReference type="GO" id="GO:0036222">
    <property type="term" value="F:XTP diphosphatase activity"/>
    <property type="evidence" value="ECO:0007669"/>
    <property type="project" value="UniProtKB-UniRule"/>
</dbReference>
<evidence type="ECO:0000256" key="6">
    <source>
        <dbReference type="ARBA" id="ARBA00022842"/>
    </source>
</evidence>
<evidence type="ECO:0000256" key="11">
    <source>
        <dbReference type="RuleBase" id="RU003781"/>
    </source>
</evidence>
<evidence type="ECO:0000256" key="3">
    <source>
        <dbReference type="ARBA" id="ARBA00022723"/>
    </source>
</evidence>
<feature type="binding site" evidence="10">
    <location>
        <begin position="9"/>
        <end position="14"/>
    </location>
    <ligand>
        <name>substrate</name>
    </ligand>
</feature>
<dbReference type="HAMAP" id="MF_01405">
    <property type="entry name" value="Non_canon_purine_NTPase"/>
    <property type="match status" value="1"/>
</dbReference>
<dbReference type="InterPro" id="IPR029001">
    <property type="entry name" value="ITPase-like_fam"/>
</dbReference>
<protein>
    <recommendedName>
        <fullName evidence="10">dITP/XTP pyrophosphatase</fullName>
        <ecNumber evidence="10">3.6.1.66</ecNumber>
    </recommendedName>
    <alternativeName>
        <fullName evidence="10">Non-canonical purine NTP pyrophosphatase</fullName>
    </alternativeName>
    <alternativeName>
        <fullName evidence="10">Non-standard purine NTP pyrophosphatase</fullName>
    </alternativeName>
    <alternativeName>
        <fullName evidence="10">Nucleoside-triphosphate diphosphatase</fullName>
    </alternativeName>
    <alternativeName>
        <fullName evidence="10">Nucleoside-triphosphate pyrophosphatase</fullName>
        <shortName evidence="10">NTPase</shortName>
    </alternativeName>
</protein>
<dbReference type="CDD" id="cd00515">
    <property type="entry name" value="HAM1"/>
    <property type="match status" value="1"/>
</dbReference>
<dbReference type="PANTHER" id="PTHR11067">
    <property type="entry name" value="INOSINE TRIPHOSPHATE PYROPHOSPHATASE/HAM1 PROTEIN"/>
    <property type="match status" value="1"/>
</dbReference>
<dbReference type="Proteomes" id="UP000481339">
    <property type="component" value="Unassembled WGS sequence"/>
</dbReference>
<keyword evidence="5 10" id="KW-0378">Hydrolase</keyword>